<evidence type="ECO:0000256" key="1">
    <source>
        <dbReference type="ARBA" id="ARBA00004123"/>
    </source>
</evidence>
<dbReference type="SMART" id="SM00367">
    <property type="entry name" value="LRR_CC"/>
    <property type="match status" value="4"/>
</dbReference>
<evidence type="ECO:0000256" key="13">
    <source>
        <dbReference type="ARBA" id="ARBA00071634"/>
    </source>
</evidence>
<protein>
    <recommendedName>
        <fullName evidence="13">S-phase kinase-associated protein 2</fullName>
    </recommendedName>
    <alternativeName>
        <fullName evidence="15">Cyclin-A/CDK2-associated protein p45</fullName>
    </alternativeName>
    <alternativeName>
        <fullName evidence="14">F-box protein Skp2</fullName>
    </alternativeName>
</protein>
<dbReference type="GO" id="GO:0070534">
    <property type="term" value="P:protein K63-linked ubiquitination"/>
    <property type="evidence" value="ECO:0007669"/>
    <property type="project" value="UniProtKB-ARBA"/>
</dbReference>
<keyword evidence="19" id="KW-1185">Reference proteome</keyword>
<name>A0A7K5FVU0_PROAR</name>
<dbReference type="InterPro" id="IPR032675">
    <property type="entry name" value="LRR_dom_sf"/>
</dbReference>
<organism evidence="18 19">
    <name type="scientific">Probosciger aterrimus</name>
    <name type="common">Palm cockatoo</name>
    <dbReference type="NCBI Taxonomy" id="141839"/>
    <lineage>
        <taxon>Eukaryota</taxon>
        <taxon>Metazoa</taxon>
        <taxon>Chordata</taxon>
        <taxon>Craniata</taxon>
        <taxon>Vertebrata</taxon>
        <taxon>Euteleostomi</taxon>
        <taxon>Archelosauria</taxon>
        <taxon>Archosauria</taxon>
        <taxon>Dinosauria</taxon>
        <taxon>Saurischia</taxon>
        <taxon>Theropoda</taxon>
        <taxon>Coelurosauria</taxon>
        <taxon>Aves</taxon>
        <taxon>Neognathae</taxon>
        <taxon>Neoaves</taxon>
        <taxon>Telluraves</taxon>
        <taxon>Australaves</taxon>
        <taxon>Psittaciformes</taxon>
        <taxon>Cacatuidae</taxon>
        <taxon>Probosciger</taxon>
    </lineage>
</organism>
<evidence type="ECO:0000256" key="3">
    <source>
        <dbReference type="ARBA" id="ARBA00004906"/>
    </source>
</evidence>
<gene>
    <name evidence="18" type="primary">Skp2</name>
    <name evidence="18" type="ORF">PROATE_R01320</name>
</gene>
<keyword evidence="9" id="KW-0832">Ubl conjugation</keyword>
<dbReference type="PANTHER" id="PTHR13318">
    <property type="entry name" value="PARTNER OF PAIRED, ISOFORM B-RELATED"/>
    <property type="match status" value="1"/>
</dbReference>
<dbReference type="Pfam" id="PF12937">
    <property type="entry name" value="F-box-like"/>
    <property type="match status" value="1"/>
</dbReference>
<evidence type="ECO:0000256" key="8">
    <source>
        <dbReference type="ARBA" id="ARBA00022786"/>
    </source>
</evidence>
<evidence type="ECO:0000256" key="4">
    <source>
        <dbReference type="ARBA" id="ARBA00022490"/>
    </source>
</evidence>
<dbReference type="Gene3D" id="3.80.10.10">
    <property type="entry name" value="Ribonuclease Inhibitor"/>
    <property type="match status" value="1"/>
</dbReference>
<evidence type="ECO:0000259" key="17">
    <source>
        <dbReference type="PROSITE" id="PS50181"/>
    </source>
</evidence>
<dbReference type="SMART" id="SM00256">
    <property type="entry name" value="FBOX"/>
    <property type="match status" value="1"/>
</dbReference>
<feature type="compositionally biased region" description="Polar residues" evidence="16">
    <location>
        <begin position="52"/>
        <end position="65"/>
    </location>
</feature>
<dbReference type="OrthoDB" id="2095648at2759"/>
<dbReference type="PROSITE" id="PS50181">
    <property type="entry name" value="FBOX"/>
    <property type="match status" value="1"/>
</dbReference>
<dbReference type="InterPro" id="IPR006553">
    <property type="entry name" value="Leu-rich_rpt_Cys-con_subtyp"/>
</dbReference>
<evidence type="ECO:0000256" key="15">
    <source>
        <dbReference type="ARBA" id="ARBA00081589"/>
    </source>
</evidence>
<evidence type="ECO:0000256" key="5">
    <source>
        <dbReference type="ARBA" id="ARBA00022553"/>
    </source>
</evidence>
<sequence>LCRKHLKEISSSSSNVSTSFVWDLDCDSSRTSELLFGMGVSVLKKDKLDNENTPQDVLESSPSSQKRQKVKEKDDFVIVRRPRQLRESEHVCSFPKGVSWDILPDELLLAIFAYLPLSDLIRVSIVCKRWHRLSFDESLWQTLDLAGKLLLPGVVGQLLPAGVTVFRCPRSCIGNPLFKTSKPLKLQCMDLSNCTVSVADLQSILSLCEKLQNLSLEGLVLSDDIIKNIAQNPSLVRLNLSGCSGFAAEPLELMLSSCSMLDELNLSWCNFTGAHVTAAVSHVTSKVTQLNLSGYRQNLQMQDVQTLVERCPLLVHLDLSDSVMLKPECFQYFHKLSCLQHLCLSRCYQISPAALVELGGIPTLKTLQVFGIVTDCTLQILRDSLPDIEINCSYFTRIARPTVDGEKRHEIWGIKCKLTLRN</sequence>
<comment type="caution">
    <text evidence="18">The sequence shown here is derived from an EMBL/GenBank/DDBJ whole genome shotgun (WGS) entry which is preliminary data.</text>
</comment>
<evidence type="ECO:0000256" key="12">
    <source>
        <dbReference type="ARBA" id="ARBA00056227"/>
    </source>
</evidence>
<dbReference type="AlphaFoldDB" id="A0A7K5FVU0"/>
<evidence type="ECO:0000256" key="10">
    <source>
        <dbReference type="ARBA" id="ARBA00022990"/>
    </source>
</evidence>
<dbReference type="InterPro" id="IPR001810">
    <property type="entry name" value="F-box_dom"/>
</dbReference>
<feature type="non-terminal residue" evidence="18">
    <location>
        <position position="422"/>
    </location>
</feature>
<dbReference type="EMBL" id="VYZH01005534">
    <property type="protein sequence ID" value="NWS49018.1"/>
    <property type="molecule type" value="Genomic_DNA"/>
</dbReference>
<dbReference type="GO" id="GO:0000082">
    <property type="term" value="P:G1/S transition of mitotic cell cycle"/>
    <property type="evidence" value="ECO:0007669"/>
    <property type="project" value="UniProtKB-ARBA"/>
</dbReference>
<keyword evidence="8" id="KW-0833">Ubl conjugation pathway</keyword>
<proteinExistence type="predicted"/>
<dbReference type="GO" id="GO:0005737">
    <property type="term" value="C:cytoplasm"/>
    <property type="evidence" value="ECO:0007669"/>
    <property type="project" value="UniProtKB-SubCell"/>
</dbReference>
<dbReference type="GO" id="GO:0031146">
    <property type="term" value="P:SCF-dependent proteasomal ubiquitin-dependent protein catabolic process"/>
    <property type="evidence" value="ECO:0007669"/>
    <property type="project" value="TreeGrafter"/>
</dbReference>
<evidence type="ECO:0000256" key="16">
    <source>
        <dbReference type="SAM" id="MobiDB-lite"/>
    </source>
</evidence>
<evidence type="ECO:0000256" key="7">
    <source>
        <dbReference type="ARBA" id="ARBA00022737"/>
    </source>
</evidence>
<dbReference type="GO" id="GO:1905168">
    <property type="term" value="P:positive regulation of double-strand break repair via homologous recombination"/>
    <property type="evidence" value="ECO:0007669"/>
    <property type="project" value="UniProtKB-ARBA"/>
</dbReference>
<feature type="domain" description="F-box" evidence="17">
    <location>
        <begin position="97"/>
        <end position="143"/>
    </location>
</feature>
<evidence type="ECO:0000256" key="6">
    <source>
        <dbReference type="ARBA" id="ARBA00022614"/>
    </source>
</evidence>
<evidence type="ECO:0000256" key="2">
    <source>
        <dbReference type="ARBA" id="ARBA00004496"/>
    </source>
</evidence>
<keyword evidence="4" id="KW-0963">Cytoplasm</keyword>
<comment type="pathway">
    <text evidence="3">Protein modification; protein ubiquitination.</text>
</comment>
<evidence type="ECO:0000256" key="9">
    <source>
        <dbReference type="ARBA" id="ARBA00022843"/>
    </source>
</evidence>
<keyword evidence="11" id="KW-0539">Nucleus</keyword>
<comment type="function">
    <text evidence="12">Substrate recognition component of a SCF (SKP1-CUL1-F-box protein) E3 ubiquitin-protein ligase complex which mediates the ubiquitination and subsequent proteasomal degradation of target proteins involved in cell cycle progression, signal transduction and transcription. Specifically recognizes phosphorylated CDKN1B/p27kip and is involved in regulation of G1/S transition. Degradation of CDKN1B/p27kip also requires CKS1. Recognizes target proteins ORC1, CDT1, RBL2, KMT2A/MLL1, CDK9, RAG2, NBN, FOXO1, UBP43, YTHDF2, and probably MYC, TOB1 and TAL1. Degradation of TAL1 also requires STUB1. Recognizes CDKN1A in association with CCNE1 or CCNE2 and CDK2. Promotes ubiquitination and destruction of CDH1 in a CK1-dependent manner, thereby regulating cell migration. Following phosphorylation in response to DNA damage, mediates 'Lys-63'-linked ubiquitination of NBN, promoting ATM recruitment to DNA damage sites and DNA repair via homologous recombination.</text>
</comment>
<dbReference type="FunFam" id="3.80.10.10:FF:000105">
    <property type="entry name" value="S-phase kinase-associated protein 2"/>
    <property type="match status" value="1"/>
</dbReference>
<evidence type="ECO:0000313" key="18">
    <source>
        <dbReference type="EMBL" id="NWS49018.1"/>
    </source>
</evidence>
<dbReference type="SUPFAM" id="SSF81383">
    <property type="entry name" value="F-box domain"/>
    <property type="match status" value="1"/>
</dbReference>
<evidence type="ECO:0000256" key="14">
    <source>
        <dbReference type="ARBA" id="ARBA00077776"/>
    </source>
</evidence>
<dbReference type="CDD" id="cd22114">
    <property type="entry name" value="F-box_FBXL1"/>
    <property type="match status" value="1"/>
</dbReference>
<evidence type="ECO:0000256" key="11">
    <source>
        <dbReference type="ARBA" id="ARBA00023242"/>
    </source>
</evidence>
<dbReference type="GO" id="GO:0140767">
    <property type="term" value="F:enzyme-substrate adaptor activity"/>
    <property type="evidence" value="ECO:0007669"/>
    <property type="project" value="UniProtKB-ARBA"/>
</dbReference>
<feature type="non-terminal residue" evidence="18">
    <location>
        <position position="1"/>
    </location>
</feature>
<feature type="region of interest" description="Disordered" evidence="16">
    <location>
        <begin position="52"/>
        <end position="73"/>
    </location>
</feature>
<comment type="subcellular location">
    <subcellularLocation>
        <location evidence="2">Cytoplasm</location>
    </subcellularLocation>
    <subcellularLocation>
        <location evidence="1">Nucleus</location>
    </subcellularLocation>
</comment>
<dbReference type="Proteomes" id="UP000562415">
    <property type="component" value="Unassembled WGS sequence"/>
</dbReference>
<keyword evidence="6" id="KW-0433">Leucine-rich repeat</keyword>
<evidence type="ECO:0000313" key="19">
    <source>
        <dbReference type="Proteomes" id="UP000562415"/>
    </source>
</evidence>
<keyword evidence="5" id="KW-0597">Phosphoprotein</keyword>
<keyword evidence="10" id="KW-0007">Acetylation</keyword>
<dbReference type="SUPFAM" id="SSF52047">
    <property type="entry name" value="RNI-like"/>
    <property type="match status" value="1"/>
</dbReference>
<accession>A0A7K5FVU0</accession>
<dbReference type="GO" id="GO:0019005">
    <property type="term" value="C:SCF ubiquitin ligase complex"/>
    <property type="evidence" value="ECO:0007669"/>
    <property type="project" value="UniProtKB-ARBA"/>
</dbReference>
<dbReference type="InterPro" id="IPR036047">
    <property type="entry name" value="F-box-like_dom_sf"/>
</dbReference>
<reference evidence="18 19" key="1">
    <citation type="submission" date="2019-09" db="EMBL/GenBank/DDBJ databases">
        <title>Bird 10,000 Genomes (B10K) Project - Family phase.</title>
        <authorList>
            <person name="Zhang G."/>
        </authorList>
    </citation>
    <scope>NUCLEOTIDE SEQUENCE [LARGE SCALE GENOMIC DNA]</scope>
    <source>
        <strain evidence="18">B10K-DU-017-47</strain>
    </source>
</reference>
<keyword evidence="7" id="KW-0677">Repeat</keyword>
<dbReference type="GO" id="GO:0005634">
    <property type="term" value="C:nucleus"/>
    <property type="evidence" value="ECO:0007669"/>
    <property type="project" value="UniProtKB-SubCell"/>
</dbReference>